<feature type="compositionally biased region" description="Basic and acidic residues" evidence="2">
    <location>
        <begin position="20"/>
        <end position="33"/>
    </location>
</feature>
<dbReference type="OrthoDB" id="6365728at2759"/>
<evidence type="ECO:0000313" key="4">
    <source>
        <dbReference type="Proteomes" id="UP000664534"/>
    </source>
</evidence>
<name>A0A8H3J483_9LECA</name>
<feature type="compositionally biased region" description="Polar residues" evidence="2">
    <location>
        <begin position="214"/>
        <end position="249"/>
    </location>
</feature>
<keyword evidence="1" id="KW-0175">Coiled coil</keyword>
<sequence length="724" mass="80832">MPTAGIEYDAHGRPMRVRRTNKDKDKDKDKDNRSLISSTSSRRHRDSSASSSRTPVLLESSTQPSEPTPQNTNPDQLPDVRDNRSVISSSSSNRRHRDPSLSSSRTPVPSDLSTQTSDFSQQNVTSDQLPELPESGPDSPSSATSPMNRTVSNMSTSATLVSPTMQHLLPASVQPYLAPYCESAVDLSEPPLSSQPTPRAEKLKEPADGKPNAAKNSSLISSSDTPTLVRESSTESANTALSVTSSQPALSGRDQPQKRPASPKPRDSKREAGVRAPAAAPLPHGVGSTGDQFYYSPQLAYPPTHQAIGPAPVQHAPTSQALSRYSEYGPPNDRRPSVPPPPPAAPQPPISTYQGQWDGGSISVGPRPDDGTMALFHRISCAIPDLHALMSLHHETCGILEASQLHIRELEARKAAEARQFEIGIVQMEKELDSMSKEHSRETSRLKLDIRNLEKRCKELQHQLTAGGKHNEALQAATETLRAEQKEAGRRHQEYEAALNEAIKRDKDRMVAEQRSAQRALQDELHAHTRIADATLSKRLAEERRAHEEETQALESRWTRQRRELEDRQASLRRDLEDTLEAKQKVVDEERRTYLQAREGWDKERETLTRKWEEERSLLQRASEEHWKVLTSQHQREKDGILKQSAQSRNGSETEDHVLGLQREIERLKAGWSEDSFKFQRATAEFRNTARTLNEQNSKLQTLTEAFGHGRHPGDVGVQWARSR</sequence>
<feature type="compositionally biased region" description="Basic and acidic residues" evidence="2">
    <location>
        <begin position="199"/>
        <end position="208"/>
    </location>
</feature>
<dbReference type="AlphaFoldDB" id="A0A8H3J483"/>
<feature type="compositionally biased region" description="Polar residues" evidence="2">
    <location>
        <begin position="101"/>
        <end position="128"/>
    </location>
</feature>
<protein>
    <submittedName>
        <fullName evidence="3">Uncharacterized protein</fullName>
    </submittedName>
</protein>
<feature type="region of interest" description="Disordered" evidence="2">
    <location>
        <begin position="506"/>
        <end position="526"/>
    </location>
</feature>
<feature type="compositionally biased region" description="Basic and acidic residues" evidence="2">
    <location>
        <begin position="264"/>
        <end position="273"/>
    </location>
</feature>
<feature type="region of interest" description="Disordered" evidence="2">
    <location>
        <begin position="542"/>
        <end position="562"/>
    </location>
</feature>
<feature type="compositionally biased region" description="Pro residues" evidence="2">
    <location>
        <begin position="337"/>
        <end position="349"/>
    </location>
</feature>
<proteinExistence type="predicted"/>
<keyword evidence="4" id="KW-1185">Reference proteome</keyword>
<dbReference type="Proteomes" id="UP000664534">
    <property type="component" value="Unassembled WGS sequence"/>
</dbReference>
<comment type="caution">
    <text evidence="3">The sequence shown here is derived from an EMBL/GenBank/DDBJ whole genome shotgun (WGS) entry which is preliminary data.</text>
</comment>
<evidence type="ECO:0000313" key="3">
    <source>
        <dbReference type="EMBL" id="CAF9940436.1"/>
    </source>
</evidence>
<feature type="region of interest" description="Disordered" evidence="2">
    <location>
        <begin position="1"/>
        <end position="158"/>
    </location>
</feature>
<feature type="coiled-coil region" evidence="1">
    <location>
        <begin position="400"/>
        <end position="505"/>
    </location>
</feature>
<feature type="compositionally biased region" description="Polar residues" evidence="2">
    <location>
        <begin position="138"/>
        <end position="158"/>
    </location>
</feature>
<feature type="region of interest" description="Disordered" evidence="2">
    <location>
        <begin position="631"/>
        <end position="656"/>
    </location>
</feature>
<feature type="compositionally biased region" description="Polar residues" evidence="2">
    <location>
        <begin position="59"/>
        <end position="75"/>
    </location>
</feature>
<reference evidence="3" key="1">
    <citation type="submission" date="2021-03" db="EMBL/GenBank/DDBJ databases">
        <authorList>
            <person name="Tagirdzhanova G."/>
        </authorList>
    </citation>
    <scope>NUCLEOTIDE SEQUENCE</scope>
</reference>
<feature type="compositionally biased region" description="Basic and acidic residues" evidence="2">
    <location>
        <begin position="631"/>
        <end position="641"/>
    </location>
</feature>
<evidence type="ECO:0000256" key="2">
    <source>
        <dbReference type="SAM" id="MobiDB-lite"/>
    </source>
</evidence>
<gene>
    <name evidence="3" type="ORF">IMSHALPRED_002026</name>
</gene>
<organism evidence="3 4">
    <name type="scientific">Imshaugia aleurites</name>
    <dbReference type="NCBI Taxonomy" id="172621"/>
    <lineage>
        <taxon>Eukaryota</taxon>
        <taxon>Fungi</taxon>
        <taxon>Dikarya</taxon>
        <taxon>Ascomycota</taxon>
        <taxon>Pezizomycotina</taxon>
        <taxon>Lecanoromycetes</taxon>
        <taxon>OSLEUM clade</taxon>
        <taxon>Lecanoromycetidae</taxon>
        <taxon>Lecanorales</taxon>
        <taxon>Lecanorineae</taxon>
        <taxon>Parmeliaceae</taxon>
        <taxon>Imshaugia</taxon>
    </lineage>
</organism>
<dbReference type="EMBL" id="CAJPDT010000131">
    <property type="protein sequence ID" value="CAF9940436.1"/>
    <property type="molecule type" value="Genomic_DNA"/>
</dbReference>
<evidence type="ECO:0000256" key="1">
    <source>
        <dbReference type="SAM" id="Coils"/>
    </source>
</evidence>
<feature type="region of interest" description="Disordered" evidence="2">
    <location>
        <begin position="186"/>
        <end position="368"/>
    </location>
</feature>
<accession>A0A8H3J483</accession>